<dbReference type="GO" id="GO:0003677">
    <property type="term" value="F:DNA binding"/>
    <property type="evidence" value="ECO:0007669"/>
    <property type="project" value="InterPro"/>
</dbReference>
<dbReference type="SUPFAM" id="SSF56349">
    <property type="entry name" value="DNA breaking-rejoining enzymes"/>
    <property type="match status" value="1"/>
</dbReference>
<evidence type="ECO:0000256" key="1">
    <source>
        <dbReference type="ARBA" id="ARBA00023172"/>
    </source>
</evidence>
<geneLocation type="plasmid" evidence="3">
    <name>pgfj1</name>
</geneLocation>
<name>A0A1P8EMZ0_9GAMM</name>
<dbReference type="InterPro" id="IPR013762">
    <property type="entry name" value="Integrase-like_cat_sf"/>
</dbReference>
<dbReference type="InterPro" id="IPR011010">
    <property type="entry name" value="DNA_brk_join_enz"/>
</dbReference>
<dbReference type="KEGG" id="asol:BEN76_16255"/>
<dbReference type="Proteomes" id="UP000185674">
    <property type="component" value="Plasmid pGFJ1"/>
</dbReference>
<gene>
    <name evidence="2" type="ORF">BEN76_16255</name>
</gene>
<dbReference type="EMBL" id="CP016897">
    <property type="protein sequence ID" value="APV37610.1"/>
    <property type="molecule type" value="Genomic_DNA"/>
</dbReference>
<protein>
    <submittedName>
        <fullName evidence="2">Uncharacterized protein</fullName>
    </submittedName>
</protein>
<keyword evidence="1" id="KW-0233">DNA recombination</keyword>
<reference evidence="2 3" key="1">
    <citation type="submission" date="2016-08" db="EMBL/GenBank/DDBJ databases">
        <title>Complete genome sequence of Acinetobacter baylyi strain GFJ2.</title>
        <authorList>
            <person name="Tabata M."/>
            <person name="Kuboki S."/>
            <person name="Gibu N."/>
            <person name="Kinouchi Y."/>
            <person name="Vangnai A."/>
            <person name="Kasai D."/>
            <person name="Fukuda M."/>
        </authorList>
    </citation>
    <scope>NUCLEOTIDE SEQUENCE [LARGE SCALE GENOMIC DNA]</scope>
    <source>
        <strain evidence="2 3">GFJ2</strain>
        <plasmid evidence="3">Plasmid pgfj1</plasmid>
    </source>
</reference>
<dbReference type="GO" id="GO:0006310">
    <property type="term" value="P:DNA recombination"/>
    <property type="evidence" value="ECO:0007669"/>
    <property type="project" value="UniProtKB-KW"/>
</dbReference>
<sequence>MEQQFLDQYHQCKTRFVAQEFDHLDHEDLKVFQHLRQRAGPIFKSIIKDRKLGEKYDVAALTYFGADLEFKNDKVSYLVFRSSYFIYALYEKIAELADSQAKQKEVFDLLRFIAKPLIQNIEAEQDLKDESQRLLQCFIQYMLKLKEGLVTFSGWDTYSKNQVFNQTKIRNYLHDLKIIFKRLVQRKIVQRQRRKKIKMNDWPTKKKLKIFQRKQERRQLIKSYPGYIRTCQEVLHDEEGDVEYIDEGISVHTTDRSTARFNSVINPQSEHLMRHRQRRLQPFVTNTHFMSKDVIQHLIYLLKSELYNAHPNDAAIAAACLLSLATGLSPMHLLQFQQLIDEGVLIKGKSHKKPEYRLRLHLDITEQKVDILKHHQLNQTVTHDLHLSSSWFEYIVLHESQHVLMVNDINKKIKEWTVNQGIGSITVEKLQAQLYFYIFHRTFNEYIAHVLSGKDSDHELPSSYYNGVPTTELNQNYLIYLDTLDIKETKQEIQIVKNQFEENRQHLPLRFGSQLALNQNYVSQFFTRLHATCSDKVQLHQHLIERINAYSVWMWHISLLCLTRRPRENLLGNYSDYDLRMKLLYVNDKKNSRSRKDGRYIPLPQFFIQAVKRYIQFLNTVIQQYTDLLKYVFGKRITLQDLFGQVIFYPNDLPSSAQEWASKKIKIFTLKRSWVNDYMEKHQLSSLYNNWLRHFDMNMLMEQSVAFNVIQAIYGHDQRNQEFFYRYSSASLPQYINQFTQSIDRMIKQLHIEHLSISLTTQNEGLS</sequence>
<proteinExistence type="predicted"/>
<dbReference type="GO" id="GO:0015074">
    <property type="term" value="P:DNA integration"/>
    <property type="evidence" value="ECO:0007669"/>
    <property type="project" value="InterPro"/>
</dbReference>
<organism evidence="2 3">
    <name type="scientific">Acinetobacter soli</name>
    <dbReference type="NCBI Taxonomy" id="487316"/>
    <lineage>
        <taxon>Bacteria</taxon>
        <taxon>Pseudomonadati</taxon>
        <taxon>Pseudomonadota</taxon>
        <taxon>Gammaproteobacteria</taxon>
        <taxon>Moraxellales</taxon>
        <taxon>Moraxellaceae</taxon>
        <taxon>Acinetobacter</taxon>
    </lineage>
</organism>
<evidence type="ECO:0000313" key="2">
    <source>
        <dbReference type="EMBL" id="APV37610.1"/>
    </source>
</evidence>
<accession>A0A1P8EMZ0</accession>
<dbReference type="AlphaFoldDB" id="A0A1P8EMZ0"/>
<dbReference type="Gene3D" id="1.10.443.10">
    <property type="entry name" value="Intergrase catalytic core"/>
    <property type="match status" value="1"/>
</dbReference>
<keyword evidence="2" id="KW-0614">Plasmid</keyword>
<evidence type="ECO:0000313" key="3">
    <source>
        <dbReference type="Proteomes" id="UP000185674"/>
    </source>
</evidence>
<dbReference type="RefSeq" id="WP_076033621.1">
    <property type="nucleotide sequence ID" value="NZ_CP016897.1"/>
</dbReference>